<reference evidence="1" key="2">
    <citation type="submission" date="2013-09" db="EMBL/GenBank/DDBJ databases">
        <title>Draft genome sequence of Anaerotruncus colihominis(DSM 17241).</title>
        <authorList>
            <person name="Sudarsanam P."/>
            <person name="Ley R."/>
            <person name="Guruge J."/>
            <person name="Turnbaugh P.J."/>
            <person name="Mahowald M."/>
            <person name="Liep D."/>
            <person name="Gordon J."/>
        </authorList>
    </citation>
    <scope>NUCLEOTIDE SEQUENCE</scope>
    <source>
        <strain evidence="1">DSM 17241</strain>
    </source>
</reference>
<comment type="caution">
    <text evidence="1">The sequence shown here is derived from an EMBL/GenBank/DDBJ whole genome shotgun (WGS) entry which is preliminary data.</text>
</comment>
<dbReference type="AlphaFoldDB" id="B0PDN6"/>
<accession>B0PDN6</accession>
<organism evidence="1 2">
    <name type="scientific">Anaerotruncus colihominis DSM 17241</name>
    <dbReference type="NCBI Taxonomy" id="445972"/>
    <lineage>
        <taxon>Bacteria</taxon>
        <taxon>Bacillati</taxon>
        <taxon>Bacillota</taxon>
        <taxon>Clostridia</taxon>
        <taxon>Eubacteriales</taxon>
        <taxon>Oscillospiraceae</taxon>
        <taxon>Anaerotruncus</taxon>
    </lineage>
</organism>
<dbReference type="EMBL" id="ABGD02000024">
    <property type="protein sequence ID" value="EDS10588.1"/>
    <property type="molecule type" value="Genomic_DNA"/>
</dbReference>
<dbReference type="Proteomes" id="UP000003803">
    <property type="component" value="Unassembled WGS sequence"/>
</dbReference>
<sequence length="69" mass="7631">MRSLASPRLDGKSRPIAAFQISGTKPRQDVAPLLDAAEQVDQLHIEIDVDHMARAGLHTHQHRLKAGQE</sequence>
<protein>
    <submittedName>
        <fullName evidence="1">Uncharacterized protein</fullName>
    </submittedName>
</protein>
<name>B0PDN6_9FIRM</name>
<proteinExistence type="predicted"/>
<dbReference type="HOGENOM" id="CLU_2766804_0_0_9"/>
<evidence type="ECO:0000313" key="1">
    <source>
        <dbReference type="EMBL" id="EDS10588.1"/>
    </source>
</evidence>
<evidence type="ECO:0000313" key="2">
    <source>
        <dbReference type="Proteomes" id="UP000003803"/>
    </source>
</evidence>
<gene>
    <name evidence="1" type="ORF">ANACOL_03190</name>
</gene>
<keyword evidence="2" id="KW-1185">Reference proteome</keyword>
<reference evidence="1" key="1">
    <citation type="submission" date="2007-11" db="EMBL/GenBank/DDBJ databases">
        <authorList>
            <person name="Fulton L."/>
            <person name="Clifton S."/>
            <person name="Fulton B."/>
            <person name="Xu J."/>
            <person name="Minx P."/>
            <person name="Pepin K.H."/>
            <person name="Johnson M."/>
            <person name="Thiruvilangam P."/>
            <person name="Bhonagiri V."/>
            <person name="Nash W.E."/>
            <person name="Mardis E.R."/>
            <person name="Wilson R.K."/>
        </authorList>
    </citation>
    <scope>NUCLEOTIDE SEQUENCE [LARGE SCALE GENOMIC DNA]</scope>
    <source>
        <strain evidence="1">DSM 17241</strain>
    </source>
</reference>